<keyword evidence="2" id="KW-1185">Reference proteome</keyword>
<dbReference type="GeneID" id="83213456"/>
<dbReference type="RefSeq" id="XP_058343273.1">
    <property type="nucleotide sequence ID" value="XM_058486078.1"/>
</dbReference>
<dbReference type="AlphaFoldDB" id="A0AAD7V3X2"/>
<accession>A0AAD7V3X2</accession>
<sequence>MEYATVLDEGNKAAQAVFSLFTNANTMDDIVYDHVWAMDDQLQAWATKLYAYNISARDLALANGINDLDWVQSTVHRMNVAIFTTALWSKSDYAAATNTFFPVLIPKQLHGRDDIIDVYLDTVARWAVVDIRHTIDKHTTRDVIDKMKARIMSDLRDESRPLCQRVYDIFMKTYGFLDSKPLHDLRAIFDPTRVQKSWHKVLPIVLEAIDTKIGLQHAVGSGIHNAIVIDED</sequence>
<evidence type="ECO:0000313" key="2">
    <source>
        <dbReference type="Proteomes" id="UP001234581"/>
    </source>
</evidence>
<dbReference type="Proteomes" id="UP001234581">
    <property type="component" value="Unassembled WGS sequence"/>
</dbReference>
<comment type="caution">
    <text evidence="1">The sequence shown here is derived from an EMBL/GenBank/DDBJ whole genome shotgun (WGS) entry which is preliminary data.</text>
</comment>
<organism evidence="1 2">
    <name type="scientific">Lichtheimia ornata</name>
    <dbReference type="NCBI Taxonomy" id="688661"/>
    <lineage>
        <taxon>Eukaryota</taxon>
        <taxon>Fungi</taxon>
        <taxon>Fungi incertae sedis</taxon>
        <taxon>Mucoromycota</taxon>
        <taxon>Mucoromycotina</taxon>
        <taxon>Mucoromycetes</taxon>
        <taxon>Mucorales</taxon>
        <taxon>Lichtheimiaceae</taxon>
        <taxon>Lichtheimia</taxon>
    </lineage>
</organism>
<proteinExistence type="predicted"/>
<protein>
    <submittedName>
        <fullName evidence="1">Uncharacterized protein</fullName>
    </submittedName>
</protein>
<evidence type="ECO:0000313" key="1">
    <source>
        <dbReference type="EMBL" id="KAJ8658360.1"/>
    </source>
</evidence>
<gene>
    <name evidence="1" type="ORF">O0I10_006045</name>
</gene>
<dbReference type="EMBL" id="JARTCD010000025">
    <property type="protein sequence ID" value="KAJ8658360.1"/>
    <property type="molecule type" value="Genomic_DNA"/>
</dbReference>
<name>A0AAD7V3X2_9FUNG</name>
<reference evidence="1 2" key="1">
    <citation type="submission" date="2023-03" db="EMBL/GenBank/DDBJ databases">
        <title>Genome sequence of Lichtheimia ornata CBS 291.66.</title>
        <authorList>
            <person name="Mohabir J.T."/>
            <person name="Shea T.P."/>
            <person name="Kurbessoian T."/>
            <person name="Berby B."/>
            <person name="Fontaine J."/>
            <person name="Livny J."/>
            <person name="Gnirke A."/>
            <person name="Stajich J.E."/>
            <person name="Cuomo C.A."/>
        </authorList>
    </citation>
    <scope>NUCLEOTIDE SEQUENCE [LARGE SCALE GENOMIC DNA]</scope>
    <source>
        <strain evidence="1">CBS 291.66</strain>
    </source>
</reference>